<dbReference type="EMBL" id="FRDN01000004">
    <property type="protein sequence ID" value="SHN55991.1"/>
    <property type="molecule type" value="Genomic_DNA"/>
</dbReference>
<dbReference type="InterPro" id="IPR000182">
    <property type="entry name" value="GNAT_dom"/>
</dbReference>
<dbReference type="GO" id="GO:0016747">
    <property type="term" value="F:acyltransferase activity, transferring groups other than amino-acyl groups"/>
    <property type="evidence" value="ECO:0007669"/>
    <property type="project" value="InterPro"/>
</dbReference>
<dbReference type="PANTHER" id="PTHR43420">
    <property type="entry name" value="ACETYLTRANSFERASE"/>
    <property type="match status" value="1"/>
</dbReference>
<dbReference type="CDD" id="cd04301">
    <property type="entry name" value="NAT_SF"/>
    <property type="match status" value="1"/>
</dbReference>
<sequence>MTISYRMPAADELEKISEQIMMSYLSAYQGLMAGEYLSSLQADHWVSILQEGAGKGDTCLIAESEGKIIGSTVFSVVKEGKDIYGEWHAFYLLPEYIGLGVGHSFYQRIEEEMLKQGCNYCLLEVLSSNQRAIRFYLSHGFTKTETFTVQEYGMILSCDKMRKDFKGYPSGGCVNNH</sequence>
<name>A0A1M7SBW1_9FIRM</name>
<evidence type="ECO:0000256" key="2">
    <source>
        <dbReference type="ARBA" id="ARBA00023315"/>
    </source>
</evidence>
<keyword evidence="2" id="KW-0012">Acyltransferase</keyword>
<evidence type="ECO:0000313" key="4">
    <source>
        <dbReference type="EMBL" id="SHN55991.1"/>
    </source>
</evidence>
<protein>
    <submittedName>
        <fullName evidence="4">Acetyltransferase (GNAT) family protein</fullName>
    </submittedName>
</protein>
<accession>A0A1M7SBW1</accession>
<evidence type="ECO:0000313" key="5">
    <source>
        <dbReference type="Proteomes" id="UP000184010"/>
    </source>
</evidence>
<dbReference type="Proteomes" id="UP000184010">
    <property type="component" value="Unassembled WGS sequence"/>
</dbReference>
<evidence type="ECO:0000259" key="3">
    <source>
        <dbReference type="PROSITE" id="PS51186"/>
    </source>
</evidence>
<dbReference type="InterPro" id="IPR050680">
    <property type="entry name" value="YpeA/RimI_acetyltransf"/>
</dbReference>
<dbReference type="AlphaFoldDB" id="A0A1M7SBW1"/>
<keyword evidence="5" id="KW-1185">Reference proteome</keyword>
<dbReference type="STRING" id="1121395.SAMN02745215_00629"/>
<evidence type="ECO:0000256" key="1">
    <source>
        <dbReference type="ARBA" id="ARBA00022679"/>
    </source>
</evidence>
<reference evidence="5" key="1">
    <citation type="submission" date="2016-12" db="EMBL/GenBank/DDBJ databases">
        <authorList>
            <person name="Varghese N."/>
            <person name="Submissions S."/>
        </authorList>
    </citation>
    <scope>NUCLEOTIDE SEQUENCE [LARGE SCALE GENOMIC DNA]</scope>
    <source>
        <strain evidence="5">DSM 11544</strain>
    </source>
</reference>
<organism evidence="4 5">
    <name type="scientific">Desulfitobacterium chlororespirans DSM 11544</name>
    <dbReference type="NCBI Taxonomy" id="1121395"/>
    <lineage>
        <taxon>Bacteria</taxon>
        <taxon>Bacillati</taxon>
        <taxon>Bacillota</taxon>
        <taxon>Clostridia</taxon>
        <taxon>Eubacteriales</taxon>
        <taxon>Desulfitobacteriaceae</taxon>
        <taxon>Desulfitobacterium</taxon>
    </lineage>
</organism>
<feature type="domain" description="N-acetyltransferase" evidence="3">
    <location>
        <begin position="5"/>
        <end position="159"/>
    </location>
</feature>
<dbReference type="Pfam" id="PF00583">
    <property type="entry name" value="Acetyltransf_1"/>
    <property type="match status" value="1"/>
</dbReference>
<dbReference type="Gene3D" id="3.40.630.30">
    <property type="match status" value="1"/>
</dbReference>
<dbReference type="InterPro" id="IPR016181">
    <property type="entry name" value="Acyl_CoA_acyltransferase"/>
</dbReference>
<dbReference type="PANTHER" id="PTHR43420:SF47">
    <property type="entry name" value="N-ACETYLTRANSFERASE DOMAIN-CONTAINING PROTEIN"/>
    <property type="match status" value="1"/>
</dbReference>
<gene>
    <name evidence="4" type="ORF">SAMN02745215_00629</name>
</gene>
<proteinExistence type="predicted"/>
<keyword evidence="1 4" id="KW-0808">Transferase</keyword>
<dbReference type="PROSITE" id="PS51186">
    <property type="entry name" value="GNAT"/>
    <property type="match status" value="1"/>
</dbReference>
<dbReference type="RefSeq" id="WP_072771229.1">
    <property type="nucleotide sequence ID" value="NZ_FRDN01000004.1"/>
</dbReference>
<dbReference type="SUPFAM" id="SSF55729">
    <property type="entry name" value="Acyl-CoA N-acyltransferases (Nat)"/>
    <property type="match status" value="1"/>
</dbReference>